<reference evidence="1 2" key="1">
    <citation type="submission" date="2020-08" db="EMBL/GenBank/DDBJ databases">
        <title>Genomic Encyclopedia of Type Strains, Phase IV (KMG-IV): sequencing the most valuable type-strain genomes for metagenomic binning, comparative biology and taxonomic classification.</title>
        <authorList>
            <person name="Goeker M."/>
        </authorList>
    </citation>
    <scope>NUCLEOTIDE SEQUENCE [LARGE SCALE GENOMIC DNA]</scope>
    <source>
        <strain evidence="1 2">DSM 26287</strain>
    </source>
</reference>
<keyword evidence="2" id="KW-1185">Reference proteome</keyword>
<dbReference type="RefSeq" id="WP_184423845.1">
    <property type="nucleotide sequence ID" value="NZ_BAABLB010000049.1"/>
</dbReference>
<proteinExistence type="predicted"/>
<sequence length="152" mass="17315">MHFDIIIKTRPNNTEQVFFSDINHVHAVNYTYKHLTQNQLKALSEFGIKIPPHFIALKEKLHSTNIYNSDLVNKIVLSAMFDNNIYLIVQDEKITGLKTNSLSLGDIVSVVNSSNEFVLVDIDISDDTYILVEIADQEVKGLVKVFECQIFT</sequence>
<dbReference type="AlphaFoldDB" id="A0A7X0NGL8"/>
<protein>
    <submittedName>
        <fullName evidence="1">Uncharacterized protein</fullName>
    </submittedName>
</protein>
<dbReference type="Proteomes" id="UP000537141">
    <property type="component" value="Unassembled WGS sequence"/>
</dbReference>
<organism evidence="1 2">
    <name type="scientific">Thalassotalea piscium</name>
    <dbReference type="NCBI Taxonomy" id="1230533"/>
    <lineage>
        <taxon>Bacteria</taxon>
        <taxon>Pseudomonadati</taxon>
        <taxon>Pseudomonadota</taxon>
        <taxon>Gammaproteobacteria</taxon>
        <taxon>Alteromonadales</taxon>
        <taxon>Colwelliaceae</taxon>
        <taxon>Thalassotalea</taxon>
    </lineage>
</organism>
<evidence type="ECO:0000313" key="1">
    <source>
        <dbReference type="EMBL" id="MBB6543034.1"/>
    </source>
</evidence>
<comment type="caution">
    <text evidence="1">The sequence shown here is derived from an EMBL/GenBank/DDBJ whole genome shotgun (WGS) entry which is preliminary data.</text>
</comment>
<accession>A0A7X0NGL8</accession>
<evidence type="ECO:0000313" key="2">
    <source>
        <dbReference type="Proteomes" id="UP000537141"/>
    </source>
</evidence>
<dbReference type="EMBL" id="JACHHU010000010">
    <property type="protein sequence ID" value="MBB6543034.1"/>
    <property type="molecule type" value="Genomic_DNA"/>
</dbReference>
<name>A0A7X0NGL8_9GAMM</name>
<gene>
    <name evidence="1" type="ORF">HNQ55_001541</name>
</gene>